<gene>
    <name evidence="1" type="ORF">CDAR_212181</name>
</gene>
<reference evidence="1 2" key="1">
    <citation type="submission" date="2021-06" db="EMBL/GenBank/DDBJ databases">
        <title>Caerostris darwini draft genome.</title>
        <authorList>
            <person name="Kono N."/>
            <person name="Arakawa K."/>
        </authorList>
    </citation>
    <scope>NUCLEOTIDE SEQUENCE [LARGE SCALE GENOMIC DNA]</scope>
</reference>
<accession>A0AAV4NV07</accession>
<dbReference type="Proteomes" id="UP001054837">
    <property type="component" value="Unassembled WGS sequence"/>
</dbReference>
<comment type="caution">
    <text evidence="1">The sequence shown here is derived from an EMBL/GenBank/DDBJ whole genome shotgun (WGS) entry which is preliminary data.</text>
</comment>
<name>A0AAV4NV07_9ARAC</name>
<evidence type="ECO:0000313" key="2">
    <source>
        <dbReference type="Proteomes" id="UP001054837"/>
    </source>
</evidence>
<dbReference type="EMBL" id="BPLQ01002015">
    <property type="protein sequence ID" value="GIX87590.1"/>
    <property type="molecule type" value="Genomic_DNA"/>
</dbReference>
<sequence length="134" mass="15067">MAERFIPNGMEGGTESAGNGTIWQWAESYICAKGSAELVPWIGKPSILLGKLRHAIFKYGTVLKKRYHSRPANLIWHDGVGQRRTVVSFRHWTGTIRKRVPEIIDLRNGGGWGLLCWNETKVSHCARILALVNT</sequence>
<evidence type="ECO:0000313" key="1">
    <source>
        <dbReference type="EMBL" id="GIX87590.1"/>
    </source>
</evidence>
<dbReference type="AlphaFoldDB" id="A0AAV4NV07"/>
<proteinExistence type="predicted"/>
<protein>
    <submittedName>
        <fullName evidence="1">Uncharacterized protein</fullName>
    </submittedName>
</protein>
<organism evidence="1 2">
    <name type="scientific">Caerostris darwini</name>
    <dbReference type="NCBI Taxonomy" id="1538125"/>
    <lineage>
        <taxon>Eukaryota</taxon>
        <taxon>Metazoa</taxon>
        <taxon>Ecdysozoa</taxon>
        <taxon>Arthropoda</taxon>
        <taxon>Chelicerata</taxon>
        <taxon>Arachnida</taxon>
        <taxon>Araneae</taxon>
        <taxon>Araneomorphae</taxon>
        <taxon>Entelegynae</taxon>
        <taxon>Araneoidea</taxon>
        <taxon>Araneidae</taxon>
        <taxon>Caerostris</taxon>
    </lineage>
</organism>
<keyword evidence="2" id="KW-1185">Reference proteome</keyword>